<evidence type="ECO:0008006" key="5">
    <source>
        <dbReference type="Google" id="ProtNLM"/>
    </source>
</evidence>
<feature type="region of interest" description="Disordered" evidence="1">
    <location>
        <begin position="68"/>
        <end position="108"/>
    </location>
</feature>
<reference evidence="3" key="1">
    <citation type="submission" date="2023-06" db="EMBL/GenBank/DDBJ databases">
        <title>Genomic analysis of the entomopathogenic nematode Steinernema hermaphroditum.</title>
        <authorList>
            <person name="Schwarz E.M."/>
            <person name="Heppert J.K."/>
            <person name="Baniya A."/>
            <person name="Schwartz H.T."/>
            <person name="Tan C.-H."/>
            <person name="Antoshechkin I."/>
            <person name="Sternberg P.W."/>
            <person name="Goodrich-Blair H."/>
            <person name="Dillman A.R."/>
        </authorList>
    </citation>
    <scope>NUCLEOTIDE SEQUENCE</scope>
    <source>
        <strain evidence="3">PS9179</strain>
        <tissue evidence="3">Whole animal</tissue>
    </source>
</reference>
<dbReference type="Proteomes" id="UP001175271">
    <property type="component" value="Unassembled WGS sequence"/>
</dbReference>
<protein>
    <recommendedName>
        <fullName evidence="5">Nematode cuticle collagen N-terminal domain-containing protein</fullName>
    </recommendedName>
</protein>
<dbReference type="EMBL" id="JAUCMV010000002">
    <property type="protein sequence ID" value="KAK0416914.1"/>
    <property type="molecule type" value="Genomic_DNA"/>
</dbReference>
<sequence>MRRLFLGSLLVASVFLGAVFAQHDGHDELTLLRQQIRRLSTRLDRFFDQMDELTRRVQALQAEREMAAERRLEGTAEMNDARGPPGPPGPPGIPGFPGLPGPQGSCTC</sequence>
<feature type="compositionally biased region" description="Pro residues" evidence="1">
    <location>
        <begin position="84"/>
        <end position="100"/>
    </location>
</feature>
<evidence type="ECO:0000256" key="1">
    <source>
        <dbReference type="SAM" id="MobiDB-lite"/>
    </source>
</evidence>
<feature type="signal peptide" evidence="2">
    <location>
        <begin position="1"/>
        <end position="21"/>
    </location>
</feature>
<evidence type="ECO:0000256" key="2">
    <source>
        <dbReference type="SAM" id="SignalP"/>
    </source>
</evidence>
<comment type="caution">
    <text evidence="3">The sequence shown here is derived from an EMBL/GenBank/DDBJ whole genome shotgun (WGS) entry which is preliminary data.</text>
</comment>
<feature type="chain" id="PRO_5041403929" description="Nematode cuticle collagen N-terminal domain-containing protein" evidence="2">
    <location>
        <begin position="22"/>
        <end position="108"/>
    </location>
</feature>
<gene>
    <name evidence="3" type="ORF">QR680_012748</name>
</gene>
<evidence type="ECO:0000313" key="4">
    <source>
        <dbReference type="Proteomes" id="UP001175271"/>
    </source>
</evidence>
<name>A0AA39M197_9BILA</name>
<accession>A0AA39M197</accession>
<keyword evidence="2" id="KW-0732">Signal</keyword>
<evidence type="ECO:0000313" key="3">
    <source>
        <dbReference type="EMBL" id="KAK0416914.1"/>
    </source>
</evidence>
<organism evidence="3 4">
    <name type="scientific">Steinernema hermaphroditum</name>
    <dbReference type="NCBI Taxonomy" id="289476"/>
    <lineage>
        <taxon>Eukaryota</taxon>
        <taxon>Metazoa</taxon>
        <taxon>Ecdysozoa</taxon>
        <taxon>Nematoda</taxon>
        <taxon>Chromadorea</taxon>
        <taxon>Rhabditida</taxon>
        <taxon>Tylenchina</taxon>
        <taxon>Panagrolaimomorpha</taxon>
        <taxon>Strongyloidoidea</taxon>
        <taxon>Steinernematidae</taxon>
        <taxon>Steinernema</taxon>
    </lineage>
</organism>
<dbReference type="AlphaFoldDB" id="A0AA39M197"/>
<keyword evidence="4" id="KW-1185">Reference proteome</keyword>
<proteinExistence type="predicted"/>